<feature type="domain" description="Peptidoglycan binding-like" evidence="3">
    <location>
        <begin position="56"/>
        <end position="108"/>
    </location>
</feature>
<protein>
    <submittedName>
        <fullName evidence="4">Peptidoglycan-binding protein</fullName>
    </submittedName>
</protein>
<feature type="chain" id="PRO_5040822791" evidence="2">
    <location>
        <begin position="46"/>
        <end position="113"/>
    </location>
</feature>
<dbReference type="Pfam" id="PF01471">
    <property type="entry name" value="PG_binding_1"/>
    <property type="match status" value="1"/>
</dbReference>
<feature type="compositionally biased region" description="Polar residues" evidence="1">
    <location>
        <begin position="1"/>
        <end position="13"/>
    </location>
</feature>
<evidence type="ECO:0000259" key="3">
    <source>
        <dbReference type="Pfam" id="PF01471"/>
    </source>
</evidence>
<dbReference type="InterPro" id="IPR006311">
    <property type="entry name" value="TAT_signal"/>
</dbReference>
<feature type="region of interest" description="Disordered" evidence="1">
    <location>
        <begin position="93"/>
        <end position="113"/>
    </location>
</feature>
<gene>
    <name evidence="4" type="ORF">OM076_01925</name>
</gene>
<evidence type="ECO:0000256" key="1">
    <source>
        <dbReference type="SAM" id="MobiDB-lite"/>
    </source>
</evidence>
<feature type="region of interest" description="Disordered" evidence="1">
    <location>
        <begin position="1"/>
        <end position="23"/>
    </location>
</feature>
<dbReference type="InterPro" id="IPR002477">
    <property type="entry name" value="Peptidoglycan-bd-like"/>
</dbReference>
<reference evidence="4" key="1">
    <citation type="submission" date="2022-10" db="EMBL/GenBank/DDBJ databases">
        <title>The WGS of Solirubrobacter ginsenosidimutans DSM 21036.</title>
        <authorList>
            <person name="Jiang Z."/>
        </authorList>
    </citation>
    <scope>NUCLEOTIDE SEQUENCE</scope>
    <source>
        <strain evidence="4">DSM 21036</strain>
    </source>
</reference>
<dbReference type="PROSITE" id="PS51318">
    <property type="entry name" value="TAT"/>
    <property type="match status" value="1"/>
</dbReference>
<organism evidence="4 5">
    <name type="scientific">Solirubrobacter ginsenosidimutans</name>
    <dbReference type="NCBI Taxonomy" id="490573"/>
    <lineage>
        <taxon>Bacteria</taxon>
        <taxon>Bacillati</taxon>
        <taxon>Actinomycetota</taxon>
        <taxon>Thermoleophilia</taxon>
        <taxon>Solirubrobacterales</taxon>
        <taxon>Solirubrobacteraceae</taxon>
        <taxon>Solirubrobacter</taxon>
    </lineage>
</organism>
<evidence type="ECO:0000313" key="5">
    <source>
        <dbReference type="Proteomes" id="UP001149140"/>
    </source>
</evidence>
<accession>A0A9X3MSS9</accession>
<evidence type="ECO:0000256" key="2">
    <source>
        <dbReference type="SAM" id="SignalP"/>
    </source>
</evidence>
<proteinExistence type="predicted"/>
<dbReference type="RefSeq" id="WP_270037793.1">
    <property type="nucleotide sequence ID" value="NZ_JAPDOD010000001.1"/>
</dbReference>
<name>A0A9X3MSS9_9ACTN</name>
<dbReference type="EMBL" id="JAPDOD010000001">
    <property type="protein sequence ID" value="MDA0159008.1"/>
    <property type="molecule type" value="Genomic_DNA"/>
</dbReference>
<dbReference type="InterPro" id="IPR036365">
    <property type="entry name" value="PGBD-like_sf"/>
</dbReference>
<comment type="caution">
    <text evidence="4">The sequence shown here is derived from an EMBL/GenBank/DDBJ whole genome shotgun (WGS) entry which is preliminary data.</text>
</comment>
<keyword evidence="2" id="KW-0732">Signal</keyword>
<sequence>MLNPATHSLTYSPPANRRDRRPRRKALAIAAALAGSLLAPGGAAAAAGGAPALQARTVQEHLVALGYLPAEAVSGVYDRPTLDAVARFQASQGLPVDGVPDERTADALLSAHG</sequence>
<dbReference type="Proteomes" id="UP001149140">
    <property type="component" value="Unassembled WGS sequence"/>
</dbReference>
<dbReference type="SUPFAM" id="SSF47090">
    <property type="entry name" value="PGBD-like"/>
    <property type="match status" value="1"/>
</dbReference>
<dbReference type="Gene3D" id="1.10.101.10">
    <property type="entry name" value="PGBD-like superfamily/PGBD"/>
    <property type="match status" value="1"/>
</dbReference>
<evidence type="ECO:0000313" key="4">
    <source>
        <dbReference type="EMBL" id="MDA0159008.1"/>
    </source>
</evidence>
<feature type="signal peptide" evidence="2">
    <location>
        <begin position="1"/>
        <end position="45"/>
    </location>
</feature>
<keyword evidence="5" id="KW-1185">Reference proteome</keyword>
<dbReference type="InterPro" id="IPR036366">
    <property type="entry name" value="PGBDSf"/>
</dbReference>
<dbReference type="AlphaFoldDB" id="A0A9X3MSS9"/>